<dbReference type="InterPro" id="IPR025329">
    <property type="entry name" value="DUF4235"/>
</dbReference>
<dbReference type="OrthoDB" id="3268522at2"/>
<keyword evidence="1" id="KW-1133">Transmembrane helix</keyword>
<keyword evidence="1" id="KW-0472">Membrane</keyword>
<protein>
    <recommendedName>
        <fullName evidence="4">Integral membrane protein</fullName>
    </recommendedName>
</protein>
<proteinExistence type="predicted"/>
<keyword evidence="3" id="KW-1185">Reference proteome</keyword>
<sequence length="81" mass="8576">MSSSSNQKIVTTLAVMAAGFAATKALDLVWRRVTGHRPPSQEDDATVRELVMFAAVSGALAALARAGTTRAVTRYIAKRAD</sequence>
<dbReference type="AlphaFoldDB" id="A0A2U1ZVG4"/>
<evidence type="ECO:0000313" key="2">
    <source>
        <dbReference type="EMBL" id="PWD50912.1"/>
    </source>
</evidence>
<accession>A0A2U1ZVG4</accession>
<gene>
    <name evidence="2" type="ORF">C8046_09860</name>
</gene>
<feature type="transmembrane region" description="Helical" evidence="1">
    <location>
        <begin position="49"/>
        <end position="68"/>
    </location>
</feature>
<evidence type="ECO:0000313" key="3">
    <source>
        <dbReference type="Proteomes" id="UP000245166"/>
    </source>
</evidence>
<organism evidence="2 3">
    <name type="scientific">Serinibacter arcticus</name>
    <dbReference type="NCBI Taxonomy" id="1655435"/>
    <lineage>
        <taxon>Bacteria</taxon>
        <taxon>Bacillati</taxon>
        <taxon>Actinomycetota</taxon>
        <taxon>Actinomycetes</taxon>
        <taxon>Micrococcales</taxon>
        <taxon>Beutenbergiaceae</taxon>
        <taxon>Serinibacter</taxon>
    </lineage>
</organism>
<reference evidence="2 3" key="1">
    <citation type="submission" date="2018-03" db="EMBL/GenBank/DDBJ databases">
        <title>Genome assembly of novel Miniimonas species PCH200.</title>
        <authorList>
            <person name="Thakur V."/>
            <person name="Kumar V."/>
            <person name="Singh D."/>
        </authorList>
    </citation>
    <scope>NUCLEOTIDE SEQUENCE [LARGE SCALE GENOMIC DNA]</scope>
    <source>
        <strain evidence="2 3">PCH200</strain>
    </source>
</reference>
<dbReference type="EMBL" id="PYHR01000002">
    <property type="protein sequence ID" value="PWD50912.1"/>
    <property type="molecule type" value="Genomic_DNA"/>
</dbReference>
<evidence type="ECO:0008006" key="4">
    <source>
        <dbReference type="Google" id="ProtNLM"/>
    </source>
</evidence>
<dbReference type="Pfam" id="PF14019">
    <property type="entry name" value="DUF4235"/>
    <property type="match status" value="1"/>
</dbReference>
<dbReference type="Proteomes" id="UP000245166">
    <property type="component" value="Unassembled WGS sequence"/>
</dbReference>
<dbReference type="RefSeq" id="WP_109229294.1">
    <property type="nucleotide sequence ID" value="NZ_PYHR01000002.1"/>
</dbReference>
<name>A0A2U1ZVG4_9MICO</name>
<comment type="caution">
    <text evidence="2">The sequence shown here is derived from an EMBL/GenBank/DDBJ whole genome shotgun (WGS) entry which is preliminary data.</text>
</comment>
<keyword evidence="1" id="KW-0812">Transmembrane</keyword>
<evidence type="ECO:0000256" key="1">
    <source>
        <dbReference type="SAM" id="Phobius"/>
    </source>
</evidence>